<sequence length="163" mass="19054">MISWKPFIIPQNSFAPKASPSSFLLLLPTELILLIFDHADPLDKLCFALSCQYILQISALASLKVPFQRKICGPGCRCHLWIEGLLKRMKPVDARGKLKRSWALCIDCPQYRPTRKSYWNKKKSNCSSGKSWDIMVLRWNDKRSLQCPQCWQRERDQHYNTRP</sequence>
<proteinExistence type="predicted"/>
<keyword evidence="2" id="KW-1185">Reference proteome</keyword>
<dbReference type="Proteomes" id="UP000799757">
    <property type="component" value="Unassembled WGS sequence"/>
</dbReference>
<evidence type="ECO:0000313" key="2">
    <source>
        <dbReference type="Proteomes" id="UP000799757"/>
    </source>
</evidence>
<organism evidence="1 2">
    <name type="scientific">Melanomma pulvis-pyrius CBS 109.77</name>
    <dbReference type="NCBI Taxonomy" id="1314802"/>
    <lineage>
        <taxon>Eukaryota</taxon>
        <taxon>Fungi</taxon>
        <taxon>Dikarya</taxon>
        <taxon>Ascomycota</taxon>
        <taxon>Pezizomycotina</taxon>
        <taxon>Dothideomycetes</taxon>
        <taxon>Pleosporomycetidae</taxon>
        <taxon>Pleosporales</taxon>
        <taxon>Melanommataceae</taxon>
        <taxon>Melanomma</taxon>
    </lineage>
</organism>
<dbReference type="EMBL" id="MU002313">
    <property type="protein sequence ID" value="KAF2787487.1"/>
    <property type="molecule type" value="Genomic_DNA"/>
</dbReference>
<evidence type="ECO:0008006" key="3">
    <source>
        <dbReference type="Google" id="ProtNLM"/>
    </source>
</evidence>
<gene>
    <name evidence="1" type="ORF">K505DRAFT_329648</name>
</gene>
<dbReference type="SUPFAM" id="SSF81383">
    <property type="entry name" value="F-box domain"/>
    <property type="match status" value="1"/>
</dbReference>
<accession>A0A6A6WUU1</accession>
<name>A0A6A6WUU1_9PLEO</name>
<evidence type="ECO:0000313" key="1">
    <source>
        <dbReference type="EMBL" id="KAF2787487.1"/>
    </source>
</evidence>
<dbReference type="OrthoDB" id="4430588at2759"/>
<reference evidence="1" key="1">
    <citation type="journal article" date="2020" name="Stud. Mycol.">
        <title>101 Dothideomycetes genomes: a test case for predicting lifestyles and emergence of pathogens.</title>
        <authorList>
            <person name="Haridas S."/>
            <person name="Albert R."/>
            <person name="Binder M."/>
            <person name="Bloem J."/>
            <person name="Labutti K."/>
            <person name="Salamov A."/>
            <person name="Andreopoulos B."/>
            <person name="Baker S."/>
            <person name="Barry K."/>
            <person name="Bills G."/>
            <person name="Bluhm B."/>
            <person name="Cannon C."/>
            <person name="Castanera R."/>
            <person name="Culley D."/>
            <person name="Daum C."/>
            <person name="Ezra D."/>
            <person name="Gonzalez J."/>
            <person name="Henrissat B."/>
            <person name="Kuo A."/>
            <person name="Liang C."/>
            <person name="Lipzen A."/>
            <person name="Lutzoni F."/>
            <person name="Magnuson J."/>
            <person name="Mondo S."/>
            <person name="Nolan M."/>
            <person name="Ohm R."/>
            <person name="Pangilinan J."/>
            <person name="Park H.-J."/>
            <person name="Ramirez L."/>
            <person name="Alfaro M."/>
            <person name="Sun H."/>
            <person name="Tritt A."/>
            <person name="Yoshinaga Y."/>
            <person name="Zwiers L.-H."/>
            <person name="Turgeon B."/>
            <person name="Goodwin S."/>
            <person name="Spatafora J."/>
            <person name="Crous P."/>
            <person name="Grigoriev I."/>
        </authorList>
    </citation>
    <scope>NUCLEOTIDE SEQUENCE</scope>
    <source>
        <strain evidence="1">CBS 109.77</strain>
    </source>
</reference>
<dbReference type="AlphaFoldDB" id="A0A6A6WUU1"/>
<dbReference type="InterPro" id="IPR036047">
    <property type="entry name" value="F-box-like_dom_sf"/>
</dbReference>
<protein>
    <recommendedName>
        <fullName evidence="3">F-box domain-containing protein</fullName>
    </recommendedName>
</protein>